<dbReference type="InterPro" id="IPR001466">
    <property type="entry name" value="Beta-lactam-related"/>
</dbReference>
<dbReference type="PANTHER" id="PTHR43283:SF7">
    <property type="entry name" value="BETA-LACTAMASE-RELATED DOMAIN-CONTAINING PROTEIN"/>
    <property type="match status" value="1"/>
</dbReference>
<dbReference type="Pfam" id="PF00144">
    <property type="entry name" value="Beta-lactamase"/>
    <property type="match status" value="1"/>
</dbReference>
<accession>A0A2U8FNY3</accession>
<feature type="compositionally biased region" description="Pro residues" evidence="1">
    <location>
        <begin position="136"/>
        <end position="145"/>
    </location>
</feature>
<dbReference type="Gene3D" id="3.40.710.10">
    <property type="entry name" value="DD-peptidase/beta-lactamase superfamily"/>
    <property type="match status" value="1"/>
</dbReference>
<feature type="compositionally biased region" description="Low complexity" evidence="1">
    <location>
        <begin position="153"/>
        <end position="165"/>
    </location>
</feature>
<dbReference type="InterPro" id="IPR050789">
    <property type="entry name" value="Diverse_Enzym_Activities"/>
</dbReference>
<dbReference type="InterPro" id="IPR012338">
    <property type="entry name" value="Beta-lactam/transpept-like"/>
</dbReference>
<dbReference type="SUPFAM" id="SSF56601">
    <property type="entry name" value="beta-lactamase/transpeptidase-like"/>
    <property type="match status" value="1"/>
</dbReference>
<feature type="chain" id="PRO_5016030770" description="Beta-lactamase-related domain-containing protein" evidence="2">
    <location>
        <begin position="39"/>
        <end position="498"/>
    </location>
</feature>
<dbReference type="PANTHER" id="PTHR43283">
    <property type="entry name" value="BETA-LACTAMASE-RELATED"/>
    <property type="match status" value="1"/>
</dbReference>
<protein>
    <recommendedName>
        <fullName evidence="3">Beta-lactamase-related domain-containing protein</fullName>
    </recommendedName>
</protein>
<name>A0A2U8FNY3_9BURK</name>
<sequence length="498" mass="53683">MVSRMPLLQPLFSSRCRRRLIGAALVLSALAHPMPVRAGLLDDVPVGIGFAAWDLCTRVLATGDDEARVRTRYTGPKVSPLPWIWRVRQGADEVEVKTWLPVPGWRRVAVHRPGLGCTLLPPGMDRATWLRTSPALKPPGRPPALTPAQAGRPWPEGEGPAQAPPAHTALPVALERAAASLFAEATDDRRARQNTHAVLVLHQGRLVYERYAPGYGPDSLLPGWSMTKSLTALWAGALLGRGVLALDQPLGLPVWAGTEKAGITWRHALNLAPGLAWDEGHSGFSSVSDMLFLHGDHAAYAAAMPLEAAPGTRFNYSTGTSALLGAAIRHRLGGDAQRTLDSLWQDLLAPLGVRVGFVEPDATGTPAAGARGVLRPRDWLRLGELVRLDGQWQGRTVVPPGFVAFMRAPSPANAGYGAGLRRYDPALMPVTVPRDVAYFTGLMGQFMVILPSQQLVLLRMGVSLDKEETRRRVFDAAQALARASQEPREPVLAQAAGR</sequence>
<keyword evidence="2" id="KW-0732">Signal</keyword>
<feature type="domain" description="Beta-lactamase-related" evidence="3">
    <location>
        <begin position="195"/>
        <end position="461"/>
    </location>
</feature>
<evidence type="ECO:0000259" key="3">
    <source>
        <dbReference type="Pfam" id="PF00144"/>
    </source>
</evidence>
<proteinExistence type="predicted"/>
<dbReference type="Proteomes" id="UP000244892">
    <property type="component" value="Chromosome"/>
</dbReference>
<keyword evidence="5" id="KW-1185">Reference proteome</keyword>
<evidence type="ECO:0000256" key="2">
    <source>
        <dbReference type="SAM" id="SignalP"/>
    </source>
</evidence>
<feature type="signal peptide" evidence="2">
    <location>
        <begin position="1"/>
        <end position="38"/>
    </location>
</feature>
<dbReference type="EMBL" id="CP029210">
    <property type="protein sequence ID" value="AWI52723.1"/>
    <property type="molecule type" value="Genomic_DNA"/>
</dbReference>
<dbReference type="AlphaFoldDB" id="A0A2U8FNY3"/>
<evidence type="ECO:0000313" key="4">
    <source>
        <dbReference type="EMBL" id="AWI52723.1"/>
    </source>
</evidence>
<dbReference type="KEGG" id="aon:DEH84_04270"/>
<feature type="region of interest" description="Disordered" evidence="1">
    <location>
        <begin position="133"/>
        <end position="165"/>
    </location>
</feature>
<evidence type="ECO:0000313" key="5">
    <source>
        <dbReference type="Proteomes" id="UP000244892"/>
    </source>
</evidence>
<organism evidence="4 5">
    <name type="scientific">Aquabacterium olei</name>
    <dbReference type="NCBI Taxonomy" id="1296669"/>
    <lineage>
        <taxon>Bacteria</taxon>
        <taxon>Pseudomonadati</taxon>
        <taxon>Pseudomonadota</taxon>
        <taxon>Betaproteobacteria</taxon>
        <taxon>Burkholderiales</taxon>
        <taxon>Aquabacterium</taxon>
    </lineage>
</organism>
<gene>
    <name evidence="4" type="ORF">DEH84_04270</name>
</gene>
<reference evidence="4 5" key="1">
    <citation type="submission" date="2018-05" db="EMBL/GenBank/DDBJ databases">
        <title>complete genome sequence of Aquabacterium olei NBRC 110486.</title>
        <authorList>
            <person name="Tang B."/>
            <person name="Chang J."/>
            <person name="Zhang L."/>
            <person name="Yang H."/>
        </authorList>
    </citation>
    <scope>NUCLEOTIDE SEQUENCE [LARGE SCALE GENOMIC DNA]</scope>
    <source>
        <strain evidence="4 5">NBRC 110486</strain>
    </source>
</reference>
<evidence type="ECO:0000256" key="1">
    <source>
        <dbReference type="SAM" id="MobiDB-lite"/>
    </source>
</evidence>